<evidence type="ECO:0000313" key="4">
    <source>
        <dbReference type="EMBL" id="RLL45066.1"/>
    </source>
</evidence>
<name>A0A498D6J5_9BACI</name>
<feature type="domain" description="Competence protein CoiA-like N-terminal" evidence="2">
    <location>
        <begin position="16"/>
        <end position="63"/>
    </location>
</feature>
<accession>A0A498D6J5</accession>
<sequence length="391" mass="45888">MLQAKMKNGQLITLIHLSKKEVEEIKSRGEEFYCPECSQPVLVKSGIKVISHFAHFAEKNCSLAENGEGAYHESGKIQLYNWLKKQRYEVQLEAFIPSIVQRPDILLTLYDKKIAIEYQCAQVPIEIIQNRNRGYLNAGIIPIWILGANKFIRISQNRFKLTPFLTQFLHQFSSSYPLLLLYFCPITSQFVKIQNIILTGSGQAFGSLSVKKLYHSAFPSLFSVDNYHEALTYRYWKREKEAFRQNVRGKLYGEELAWHKWLYERGTHYEYLPSSIHLPVKDQYRMKLPPWNWQSRLLMDILHPLSKGHVFSIHKAKYSLKKYYSPSVHFPLIHSHGEPILQYLHLLERLGYLTSISDTHFRKQMIFPFYTNVEEAVKGDRRLLEVLESKI</sequence>
<dbReference type="OrthoDB" id="3784230at2"/>
<evidence type="ECO:0000313" key="5">
    <source>
        <dbReference type="Proteomes" id="UP000270219"/>
    </source>
</evidence>
<dbReference type="Pfam" id="PF25164">
    <property type="entry name" value="CoiA_N"/>
    <property type="match status" value="1"/>
</dbReference>
<dbReference type="PIRSF" id="PIRSF007487">
    <property type="entry name" value="Competence-induced_CoiA_bac"/>
    <property type="match status" value="1"/>
</dbReference>
<keyword evidence="5" id="KW-1185">Reference proteome</keyword>
<proteinExistence type="predicted"/>
<dbReference type="Pfam" id="PF06054">
    <property type="entry name" value="CoiA_nuc"/>
    <property type="match status" value="1"/>
</dbReference>
<dbReference type="RefSeq" id="WP_121522655.1">
    <property type="nucleotide sequence ID" value="NZ_RCHR01000003.1"/>
</dbReference>
<dbReference type="InterPro" id="IPR021176">
    <property type="entry name" value="Competence-induced_CoiA"/>
</dbReference>
<evidence type="ECO:0000259" key="3">
    <source>
        <dbReference type="Pfam" id="PF25166"/>
    </source>
</evidence>
<dbReference type="InterPro" id="IPR057253">
    <property type="entry name" value="CoiA-like_N"/>
</dbReference>
<comment type="caution">
    <text evidence="4">The sequence shown here is derived from an EMBL/GenBank/DDBJ whole genome shotgun (WGS) entry which is preliminary data.</text>
</comment>
<gene>
    <name evidence="4" type="ORF">D8M04_09355</name>
</gene>
<reference evidence="4 5" key="1">
    <citation type="submission" date="2018-10" db="EMBL/GenBank/DDBJ databases">
        <title>Oceanobacillus sp. YLB-02 draft genome.</title>
        <authorList>
            <person name="Yu L."/>
        </authorList>
    </citation>
    <scope>NUCLEOTIDE SEQUENCE [LARGE SCALE GENOMIC DNA]</scope>
    <source>
        <strain evidence="4 5">YLB-02</strain>
    </source>
</reference>
<dbReference type="Proteomes" id="UP000270219">
    <property type="component" value="Unassembled WGS sequence"/>
</dbReference>
<dbReference type="InterPro" id="IPR010330">
    <property type="entry name" value="CoiA_nuc"/>
</dbReference>
<evidence type="ECO:0008006" key="6">
    <source>
        <dbReference type="Google" id="ProtNLM"/>
    </source>
</evidence>
<feature type="domain" description="Competence protein CoiA C-terminal" evidence="3">
    <location>
        <begin position="236"/>
        <end position="376"/>
    </location>
</feature>
<organism evidence="4 5">
    <name type="scientific">Oceanobacillus piezotolerans</name>
    <dbReference type="NCBI Taxonomy" id="2448030"/>
    <lineage>
        <taxon>Bacteria</taxon>
        <taxon>Bacillati</taxon>
        <taxon>Bacillota</taxon>
        <taxon>Bacilli</taxon>
        <taxon>Bacillales</taxon>
        <taxon>Bacillaceae</taxon>
        <taxon>Oceanobacillus</taxon>
    </lineage>
</organism>
<feature type="domain" description="Competence protein CoiA nuclease-like" evidence="1">
    <location>
        <begin position="68"/>
        <end position="223"/>
    </location>
</feature>
<dbReference type="Pfam" id="PF25166">
    <property type="entry name" value="CoiA_C"/>
    <property type="match status" value="1"/>
</dbReference>
<evidence type="ECO:0000259" key="1">
    <source>
        <dbReference type="Pfam" id="PF06054"/>
    </source>
</evidence>
<evidence type="ECO:0000259" key="2">
    <source>
        <dbReference type="Pfam" id="PF25164"/>
    </source>
</evidence>
<dbReference type="EMBL" id="RCHR01000003">
    <property type="protein sequence ID" value="RLL45066.1"/>
    <property type="molecule type" value="Genomic_DNA"/>
</dbReference>
<dbReference type="AlphaFoldDB" id="A0A498D6J5"/>
<dbReference type="InterPro" id="IPR057252">
    <property type="entry name" value="CoiA_C"/>
</dbReference>
<protein>
    <recommendedName>
        <fullName evidence="6">Competence protein CoiA</fullName>
    </recommendedName>
</protein>